<dbReference type="InterPro" id="IPR018817">
    <property type="entry name" value="7TM_GPCR_serpentine_rcpt_Srz"/>
</dbReference>
<sequence length="350" mass="39771">MDIAFGIAQLILFETPYLIYVVLFAKNRKNEKELLTYPISLTFIIILSIHNALLVAKIVGVLALDEHAHGTLDAICLALIIASTTLGEAFKRFLDAPLIPTSLFILSAQRFIVILGPHKWHRAVSETPLRIALLLLATIGILYVIQTFYECRHALFVIIRTCSTKMVSELDAKLLSPSSFKAFSNSYQCSMRDSISDVLMLQIRIAVASHFVLPLMAILLYAYLALRIGKLELSSNRKMQANINVMLQTIPLILVEVVRRASAEASDNRTFQIRSTFALFMYTFYKDRAQVWEQTTAGVELCRYDTYLVLIPLGYIFGSVERWKKIRKLFRRASRVNDSATYLDNQVYTQ</sequence>
<feature type="transmembrane region" description="Helical" evidence="1">
    <location>
        <begin position="201"/>
        <end position="224"/>
    </location>
</feature>
<feature type="transmembrane region" description="Helical" evidence="1">
    <location>
        <begin position="6"/>
        <end position="25"/>
    </location>
</feature>
<proteinExistence type="predicted"/>
<keyword evidence="3" id="KW-1185">Reference proteome</keyword>
<accession>A0A8S1EYW1</accession>
<evidence type="ECO:0000256" key="1">
    <source>
        <dbReference type="SAM" id="Phobius"/>
    </source>
</evidence>
<dbReference type="AlphaFoldDB" id="A0A8S1EYW1"/>
<protein>
    <submittedName>
        <fullName evidence="2">Uncharacterized protein</fullName>
    </submittedName>
</protein>
<name>A0A8S1EYW1_9PELO</name>
<gene>
    <name evidence="2" type="ORF">CBOVIS_LOCUS7488</name>
</gene>
<feature type="transmembrane region" description="Helical" evidence="1">
    <location>
        <begin position="37"/>
        <end position="62"/>
    </location>
</feature>
<feature type="transmembrane region" description="Helical" evidence="1">
    <location>
        <begin position="129"/>
        <end position="149"/>
    </location>
</feature>
<keyword evidence="1" id="KW-0472">Membrane</keyword>
<comment type="caution">
    <text evidence="2">The sequence shown here is derived from an EMBL/GenBank/DDBJ whole genome shotgun (WGS) entry which is preliminary data.</text>
</comment>
<keyword evidence="1" id="KW-1133">Transmembrane helix</keyword>
<evidence type="ECO:0000313" key="3">
    <source>
        <dbReference type="Proteomes" id="UP000494206"/>
    </source>
</evidence>
<organism evidence="2 3">
    <name type="scientific">Caenorhabditis bovis</name>
    <dbReference type="NCBI Taxonomy" id="2654633"/>
    <lineage>
        <taxon>Eukaryota</taxon>
        <taxon>Metazoa</taxon>
        <taxon>Ecdysozoa</taxon>
        <taxon>Nematoda</taxon>
        <taxon>Chromadorea</taxon>
        <taxon>Rhabditida</taxon>
        <taxon>Rhabditina</taxon>
        <taxon>Rhabditomorpha</taxon>
        <taxon>Rhabditoidea</taxon>
        <taxon>Rhabditidae</taxon>
        <taxon>Peloderinae</taxon>
        <taxon>Caenorhabditis</taxon>
    </lineage>
</organism>
<keyword evidence="1" id="KW-0812">Transmembrane</keyword>
<feature type="transmembrane region" description="Helical" evidence="1">
    <location>
        <begin position="98"/>
        <end position="117"/>
    </location>
</feature>
<reference evidence="2 3" key="1">
    <citation type="submission" date="2020-04" db="EMBL/GenBank/DDBJ databases">
        <authorList>
            <person name="Laetsch R D."/>
            <person name="Stevens L."/>
            <person name="Kumar S."/>
            <person name="Blaxter L. M."/>
        </authorList>
    </citation>
    <scope>NUCLEOTIDE SEQUENCE [LARGE SCALE GENOMIC DNA]</scope>
</reference>
<feature type="transmembrane region" description="Helical" evidence="1">
    <location>
        <begin position="68"/>
        <end position="86"/>
    </location>
</feature>
<evidence type="ECO:0000313" key="2">
    <source>
        <dbReference type="EMBL" id="CAB3405272.1"/>
    </source>
</evidence>
<dbReference type="Proteomes" id="UP000494206">
    <property type="component" value="Unassembled WGS sequence"/>
</dbReference>
<dbReference type="EMBL" id="CADEPM010000004">
    <property type="protein sequence ID" value="CAB3405272.1"/>
    <property type="molecule type" value="Genomic_DNA"/>
</dbReference>
<dbReference type="Pfam" id="PF10325">
    <property type="entry name" value="7TM_GPCR_Srz"/>
    <property type="match status" value="1"/>
</dbReference>